<dbReference type="GO" id="GO:0005874">
    <property type="term" value="C:microtubule"/>
    <property type="evidence" value="ECO:0007669"/>
    <property type="project" value="UniProtKB-KW"/>
</dbReference>
<comment type="caution">
    <text evidence="13">The sequence shown here is derived from an EMBL/GenBank/DDBJ whole genome shotgun (WGS) entry which is preliminary data.</text>
</comment>
<dbReference type="OMA" id="WIAREVH"/>
<evidence type="ECO:0000256" key="3">
    <source>
        <dbReference type="ARBA" id="ARBA00022701"/>
    </source>
</evidence>
<evidence type="ECO:0000256" key="6">
    <source>
        <dbReference type="ARBA" id="ARBA00023017"/>
    </source>
</evidence>
<evidence type="ECO:0000259" key="12">
    <source>
        <dbReference type="Pfam" id="PF08393"/>
    </source>
</evidence>
<accession>A0A553NCA0</accession>
<dbReference type="FunFam" id="1.10.287.2620:FF:000002">
    <property type="entry name" value="Dynein heavy chain 2, axonemal"/>
    <property type="match status" value="1"/>
</dbReference>
<feature type="domain" description="Dynein heavy chain linker" evidence="12">
    <location>
        <begin position="221"/>
        <end position="409"/>
    </location>
</feature>
<evidence type="ECO:0000256" key="11">
    <source>
        <dbReference type="ARBA" id="ARBA00023273"/>
    </source>
</evidence>
<dbReference type="GO" id="GO:0051959">
    <property type="term" value="F:dynein light intermediate chain binding"/>
    <property type="evidence" value="ECO:0007669"/>
    <property type="project" value="InterPro"/>
</dbReference>
<proteinExistence type="predicted"/>
<keyword evidence="11" id="KW-0966">Cell projection</keyword>
<dbReference type="PANTHER" id="PTHR45703:SF1">
    <property type="entry name" value="DYNEINS HEAVY CHAIN"/>
    <property type="match status" value="1"/>
</dbReference>
<keyword evidence="9" id="KW-0505">Motor protein</keyword>
<dbReference type="GO" id="GO:0030286">
    <property type="term" value="C:dynein complex"/>
    <property type="evidence" value="ECO:0007669"/>
    <property type="project" value="UniProtKB-KW"/>
</dbReference>
<evidence type="ECO:0000256" key="1">
    <source>
        <dbReference type="ARBA" id="ARBA00004430"/>
    </source>
</evidence>
<evidence type="ECO:0000256" key="4">
    <source>
        <dbReference type="ARBA" id="ARBA00022741"/>
    </source>
</evidence>
<keyword evidence="2" id="KW-0963">Cytoplasm</keyword>
<keyword evidence="14" id="KW-1185">Reference proteome</keyword>
<dbReference type="STRING" id="6832.A0A553NCA0"/>
<dbReference type="Proteomes" id="UP000318571">
    <property type="component" value="Chromosome 10"/>
</dbReference>
<sequence>MWLTLIGERTKRKKHSRLGSLPKPADLACIVGGRFDFRICQSFEDIKYIALKPPKSTKEMIELGEFMLTVKNKKMISLEEDIENSKKHLLYLIDVHIFSKEDIQLNTRTLSWMHNIRPVFEQNTEIVEDCKAKFEDELQRRSEWIAREVHKLTGRVQELEELGELESIHQYSQEVRAIEGKLKQLEDTVCWVNEEEALFKFPQSTYHDLGDAHSMEAGDGKMRQNISPYARLFGTVLQWQKAQKKWTDGSFLELNAQSIDDKTQEFQGEMDDLQKLFKSKFKQQALDGDSKYGKMNLEDSNPMNLPPPLRICALTNMQIKEFRKNIPLIRCLCNPGIRKRHWLQMSDIIGFDITPNTGSSLRKVLRWNLDPFMEKLDLISVAACREHALELSLKTMKEEWSAMSFPLKSKATE</sequence>
<evidence type="ECO:0000256" key="9">
    <source>
        <dbReference type="ARBA" id="ARBA00023175"/>
    </source>
</evidence>
<evidence type="ECO:0000256" key="2">
    <source>
        <dbReference type="ARBA" id="ARBA00022490"/>
    </source>
</evidence>
<keyword evidence="3" id="KW-0493">Microtubule</keyword>
<keyword evidence="6" id="KW-0243">Dynein</keyword>
<keyword evidence="7" id="KW-0175">Coiled coil</keyword>
<keyword evidence="10" id="KW-0206">Cytoskeleton</keyword>
<gene>
    <name evidence="13" type="ORF">TCAL_10981</name>
</gene>
<dbReference type="GO" id="GO:0045505">
    <property type="term" value="F:dynein intermediate chain binding"/>
    <property type="evidence" value="ECO:0007669"/>
    <property type="project" value="InterPro"/>
</dbReference>
<evidence type="ECO:0000313" key="14">
    <source>
        <dbReference type="Proteomes" id="UP000318571"/>
    </source>
</evidence>
<keyword evidence="5" id="KW-0067">ATP-binding</keyword>
<dbReference type="PANTHER" id="PTHR45703">
    <property type="entry name" value="DYNEIN HEAVY CHAIN"/>
    <property type="match status" value="1"/>
</dbReference>
<evidence type="ECO:0000256" key="5">
    <source>
        <dbReference type="ARBA" id="ARBA00022840"/>
    </source>
</evidence>
<dbReference type="InterPro" id="IPR026983">
    <property type="entry name" value="DHC"/>
</dbReference>
<name>A0A553NCA0_TIGCA</name>
<keyword evidence="8" id="KW-0969">Cilium</keyword>
<evidence type="ECO:0000256" key="8">
    <source>
        <dbReference type="ARBA" id="ARBA00023069"/>
    </source>
</evidence>
<keyword evidence="4" id="KW-0547">Nucleotide-binding</keyword>
<evidence type="ECO:0000256" key="7">
    <source>
        <dbReference type="ARBA" id="ARBA00023054"/>
    </source>
</evidence>
<dbReference type="GO" id="GO:0007018">
    <property type="term" value="P:microtubule-based movement"/>
    <property type="evidence" value="ECO:0007669"/>
    <property type="project" value="InterPro"/>
</dbReference>
<dbReference type="Pfam" id="PF08393">
    <property type="entry name" value="DHC_N2"/>
    <property type="match status" value="1"/>
</dbReference>
<reference evidence="13 14" key="1">
    <citation type="journal article" date="2018" name="Nat. Ecol. Evol.">
        <title>Genomic signatures of mitonuclear coevolution across populations of Tigriopus californicus.</title>
        <authorList>
            <person name="Barreto F.S."/>
            <person name="Watson E.T."/>
            <person name="Lima T.G."/>
            <person name="Willett C.S."/>
            <person name="Edmands S."/>
            <person name="Li W."/>
            <person name="Burton R.S."/>
        </authorList>
    </citation>
    <scope>NUCLEOTIDE SEQUENCE [LARGE SCALE GENOMIC DNA]</scope>
    <source>
        <strain evidence="13 14">San Diego</strain>
    </source>
</reference>
<evidence type="ECO:0000313" key="13">
    <source>
        <dbReference type="EMBL" id="TRY63047.1"/>
    </source>
</evidence>
<protein>
    <recommendedName>
        <fullName evidence="12">Dynein heavy chain linker domain-containing protein</fullName>
    </recommendedName>
</protein>
<comment type="subcellular location">
    <subcellularLocation>
        <location evidence="1">Cytoplasm</location>
        <location evidence="1">Cytoskeleton</location>
        <location evidence="1">Cilium axoneme</location>
    </subcellularLocation>
</comment>
<dbReference type="EMBL" id="VCGU01000458">
    <property type="protein sequence ID" value="TRY63047.1"/>
    <property type="molecule type" value="Genomic_DNA"/>
</dbReference>
<dbReference type="GO" id="GO:0005930">
    <property type="term" value="C:axoneme"/>
    <property type="evidence" value="ECO:0007669"/>
    <property type="project" value="UniProtKB-SubCell"/>
</dbReference>
<evidence type="ECO:0000256" key="10">
    <source>
        <dbReference type="ARBA" id="ARBA00023212"/>
    </source>
</evidence>
<dbReference type="AlphaFoldDB" id="A0A553NCA0"/>
<dbReference type="InterPro" id="IPR013602">
    <property type="entry name" value="Dynein_heavy_linker"/>
</dbReference>
<organism evidence="13 14">
    <name type="scientific">Tigriopus californicus</name>
    <name type="common">Marine copepod</name>
    <dbReference type="NCBI Taxonomy" id="6832"/>
    <lineage>
        <taxon>Eukaryota</taxon>
        <taxon>Metazoa</taxon>
        <taxon>Ecdysozoa</taxon>
        <taxon>Arthropoda</taxon>
        <taxon>Crustacea</taxon>
        <taxon>Multicrustacea</taxon>
        <taxon>Hexanauplia</taxon>
        <taxon>Copepoda</taxon>
        <taxon>Harpacticoida</taxon>
        <taxon>Harpacticidae</taxon>
        <taxon>Tigriopus</taxon>
    </lineage>
</organism>
<dbReference type="GO" id="GO:0005524">
    <property type="term" value="F:ATP binding"/>
    <property type="evidence" value="ECO:0007669"/>
    <property type="project" value="UniProtKB-KW"/>
</dbReference>
<dbReference type="Gene3D" id="1.10.287.2620">
    <property type="match status" value="1"/>
</dbReference>